<evidence type="ECO:0000313" key="2">
    <source>
        <dbReference type="Proteomes" id="UP000789508"/>
    </source>
</evidence>
<dbReference type="OrthoDB" id="2399193at2759"/>
<dbReference type="EMBL" id="CAJVPS010011337">
    <property type="protein sequence ID" value="CAG8664223.1"/>
    <property type="molecule type" value="Genomic_DNA"/>
</dbReference>
<gene>
    <name evidence="1" type="ORF">ALEPTO_LOCUS10409</name>
</gene>
<dbReference type="AlphaFoldDB" id="A0A9N9H7A6"/>
<organism evidence="1 2">
    <name type="scientific">Ambispora leptoticha</name>
    <dbReference type="NCBI Taxonomy" id="144679"/>
    <lineage>
        <taxon>Eukaryota</taxon>
        <taxon>Fungi</taxon>
        <taxon>Fungi incertae sedis</taxon>
        <taxon>Mucoromycota</taxon>
        <taxon>Glomeromycotina</taxon>
        <taxon>Glomeromycetes</taxon>
        <taxon>Archaeosporales</taxon>
        <taxon>Ambisporaceae</taxon>
        <taxon>Ambispora</taxon>
    </lineage>
</organism>
<comment type="caution">
    <text evidence="1">The sequence shown here is derived from an EMBL/GenBank/DDBJ whole genome shotgun (WGS) entry which is preliminary data.</text>
</comment>
<reference evidence="1" key="1">
    <citation type="submission" date="2021-06" db="EMBL/GenBank/DDBJ databases">
        <authorList>
            <person name="Kallberg Y."/>
            <person name="Tangrot J."/>
            <person name="Rosling A."/>
        </authorList>
    </citation>
    <scope>NUCLEOTIDE SEQUENCE</scope>
    <source>
        <strain evidence="1">FL130A</strain>
    </source>
</reference>
<keyword evidence="2" id="KW-1185">Reference proteome</keyword>
<accession>A0A9N9H7A6</accession>
<feature type="non-terminal residue" evidence="1">
    <location>
        <position position="1"/>
    </location>
</feature>
<proteinExistence type="predicted"/>
<evidence type="ECO:0000313" key="1">
    <source>
        <dbReference type="EMBL" id="CAG8664223.1"/>
    </source>
</evidence>
<protein>
    <submittedName>
        <fullName evidence="1">6061_t:CDS:1</fullName>
    </submittedName>
</protein>
<name>A0A9N9H7A6_9GLOM</name>
<sequence>MVSKATSFDSIQNDSKEREIDWIEFFQLEFGFIFSDYGVEKAKKKAFDIVKLPDMTFNDTATQKTYSLSQHKLKKEAFIASIGIASEQNSIERLLNAGLNDNNLMKYWFNDGESKLAFYIYFGVYSEQLTINISKDHIKLRESYSEGIQKLIKYNNPYPKLESFFKEYGYFYESKVTIGAKLDRLFEFYSKDLGNNDKINKSNLIKDDLQSYLKEFEKSVKPFDSSYLYDYNLDPIKIKNIEKWLISIPDRKTEWKVIKRQITPLYHTLEEPVRKQLDDLLGSESRILMFGKDQVNDCKWIKFPEALHEASYHIFGRIISKSDKHVKAVPKFKYNDVEGFEISIESSENEDEIQCREHTVAWIMVGIPYKIKYSDPSIRNLEIVIGSIPIKERKVKLNINQTLCSGYILAVSFIYPYSNVEPNFDFEISSWSSRGIITLEIIGQTNNDLFDNNDKDSVTLSWCLILVTPTKFNEKDSKFLEFTLCKDVGH</sequence>
<dbReference type="Proteomes" id="UP000789508">
    <property type="component" value="Unassembled WGS sequence"/>
</dbReference>